<dbReference type="Proteomes" id="UP000009226">
    <property type="component" value="Chromosome"/>
</dbReference>
<sequence length="146" mass="15584">MTGLYQEVMQKAEQYFAQGLNCAQAVALSNLELLGEPTDGISRLAAGFGHGMNAGCTCGALSGGVLAIGCVLADVQTKGFDKRVVKAAAELHRRFVQEFGSTCCRTLRKKLSPLKNARCKQITAVTAAITLELLQDSVKNNHRLSV</sequence>
<dbReference type="HOGENOM" id="CLU_091283_0_0_9"/>
<dbReference type="InterPro" id="IPR010181">
    <property type="entry name" value="CGCAxxGCC_motif"/>
</dbReference>
<name>F6B9U9_DESCC</name>
<dbReference type="eggNOG" id="ENOG5030IW0">
    <property type="taxonomic scope" value="Bacteria"/>
</dbReference>
<keyword evidence="2" id="KW-1185">Reference proteome</keyword>
<dbReference type="Pfam" id="PF09719">
    <property type="entry name" value="C_GCAxxG_C_C"/>
    <property type="match status" value="1"/>
</dbReference>
<dbReference type="KEGG" id="dca:Desca_0918"/>
<evidence type="ECO:0000313" key="2">
    <source>
        <dbReference type="Proteomes" id="UP000009226"/>
    </source>
</evidence>
<organism evidence="1 2">
    <name type="scientific">Desulfotomaculum nigrificans (strain DSM 14880 / VKM B-2319 / CO-1-SRB)</name>
    <name type="common">Desulfotomaculum carboxydivorans</name>
    <dbReference type="NCBI Taxonomy" id="868595"/>
    <lineage>
        <taxon>Bacteria</taxon>
        <taxon>Bacillati</taxon>
        <taxon>Bacillota</taxon>
        <taxon>Clostridia</taxon>
        <taxon>Eubacteriales</taxon>
        <taxon>Desulfotomaculaceae</taxon>
        <taxon>Desulfotomaculum</taxon>
    </lineage>
</organism>
<proteinExistence type="predicted"/>
<evidence type="ECO:0000313" key="1">
    <source>
        <dbReference type="EMBL" id="AEF93797.1"/>
    </source>
</evidence>
<protein>
    <submittedName>
        <fullName evidence="1">C_GCAxxG_C_C family protein</fullName>
    </submittedName>
</protein>
<dbReference type="EMBL" id="CP002736">
    <property type="protein sequence ID" value="AEF93797.1"/>
    <property type="molecule type" value="Genomic_DNA"/>
</dbReference>
<dbReference type="STRING" id="868595.Desca_0918"/>
<dbReference type="AlphaFoldDB" id="F6B9U9"/>
<dbReference type="InterPro" id="IPR036280">
    <property type="entry name" value="Multihaem_cyt_sf"/>
</dbReference>
<dbReference type="NCBIfam" id="TIGR01909">
    <property type="entry name" value="C_GCAxxG_C_C"/>
    <property type="match status" value="1"/>
</dbReference>
<gene>
    <name evidence="1" type="ordered locus">Desca_0918</name>
</gene>
<reference evidence="1" key="1">
    <citation type="submission" date="2011-05" db="EMBL/GenBank/DDBJ databases">
        <title>Complete sequence of Desulfotomaculum carboxydivorans CO-1-SRB.</title>
        <authorList>
            <consortium name="US DOE Joint Genome Institute"/>
            <person name="Lucas S."/>
            <person name="Han J."/>
            <person name="Lapidus A."/>
            <person name="Cheng J.-F."/>
            <person name="Goodwin L."/>
            <person name="Pitluck S."/>
            <person name="Peters L."/>
            <person name="Mikhailova N."/>
            <person name="Lu M."/>
            <person name="Han C."/>
            <person name="Tapia R."/>
            <person name="Land M."/>
            <person name="Hauser L."/>
            <person name="Kyrpides N."/>
            <person name="Ivanova N."/>
            <person name="Pagani I."/>
            <person name="Stams A."/>
            <person name="Plugge C."/>
            <person name="Muyzer G."/>
            <person name="Kuever J."/>
            <person name="Parshina S."/>
            <person name="Ivanova A."/>
            <person name="Nazina T."/>
            <person name="Woyke T."/>
        </authorList>
    </citation>
    <scope>NUCLEOTIDE SEQUENCE [LARGE SCALE GENOMIC DNA]</scope>
    <source>
        <strain evidence="1">CO-1-SRB</strain>
    </source>
</reference>
<accession>F6B9U9</accession>
<dbReference type="RefSeq" id="WP_013809923.1">
    <property type="nucleotide sequence ID" value="NC_015565.1"/>
</dbReference>
<dbReference type="SUPFAM" id="SSF48695">
    <property type="entry name" value="Multiheme cytochromes"/>
    <property type="match status" value="1"/>
</dbReference>